<dbReference type="PROSITE" id="PS51841">
    <property type="entry name" value="LTD"/>
    <property type="match status" value="1"/>
</dbReference>
<dbReference type="AlphaFoldDB" id="A0A9X2F811"/>
<feature type="disulfide bond" evidence="2">
    <location>
        <begin position="112"/>
        <end position="117"/>
    </location>
</feature>
<dbReference type="InterPro" id="IPR018905">
    <property type="entry name" value="A-galactase_NEW3"/>
</dbReference>
<accession>A0A9X2F811</accession>
<dbReference type="InterPro" id="IPR038964">
    <property type="entry name" value="ABFB"/>
</dbReference>
<dbReference type="Gene3D" id="2.60.40.1260">
    <property type="entry name" value="Lamin Tail domain"/>
    <property type="match status" value="1"/>
</dbReference>
<feature type="domain" description="LTD" evidence="4">
    <location>
        <begin position="482"/>
        <end position="615"/>
    </location>
</feature>
<dbReference type="EMBL" id="JAMXLR010000029">
    <property type="protein sequence ID" value="MCO6044045.1"/>
    <property type="molecule type" value="Genomic_DNA"/>
</dbReference>
<evidence type="ECO:0000259" key="4">
    <source>
        <dbReference type="PROSITE" id="PS51841"/>
    </source>
</evidence>
<dbReference type="InterPro" id="IPR001322">
    <property type="entry name" value="Lamin_tail_dom"/>
</dbReference>
<gene>
    <name evidence="5" type="ORF">NG895_09000</name>
</gene>
<feature type="active site" description="Proton donor" evidence="1">
    <location>
        <position position="334"/>
    </location>
</feature>
<dbReference type="Pfam" id="PF09206">
    <property type="entry name" value="ArabFuran-catal"/>
    <property type="match status" value="1"/>
</dbReference>
<proteinExistence type="predicted"/>
<protein>
    <submittedName>
        <fullName evidence="5">Lamin tail domain-containing protein</fullName>
    </submittedName>
</protein>
<evidence type="ECO:0000256" key="1">
    <source>
        <dbReference type="PIRSR" id="PIRSR638964-1"/>
    </source>
</evidence>
<feature type="signal peptide" evidence="3">
    <location>
        <begin position="1"/>
        <end position="20"/>
    </location>
</feature>
<evidence type="ECO:0000313" key="6">
    <source>
        <dbReference type="Proteomes" id="UP001155241"/>
    </source>
</evidence>
<dbReference type="GO" id="GO:0019566">
    <property type="term" value="P:arabinose metabolic process"/>
    <property type="evidence" value="ECO:0007669"/>
    <property type="project" value="InterPro"/>
</dbReference>
<reference evidence="5" key="1">
    <citation type="submission" date="2022-06" db="EMBL/GenBank/DDBJ databases">
        <title>Aeoliella straminimaris, a novel planctomycete from sediments.</title>
        <authorList>
            <person name="Vitorino I.R."/>
            <person name="Lage O.M."/>
        </authorList>
    </citation>
    <scope>NUCLEOTIDE SEQUENCE</scope>
    <source>
        <strain evidence="5">ICT_H6.2</strain>
    </source>
</reference>
<dbReference type="InterPro" id="IPR036415">
    <property type="entry name" value="Lamin_tail_dom_sf"/>
</dbReference>
<sequence>MIGRLRLAMILMVSFTLPLAALILAQQATKDPKSAAPARPQGPCDVYADDDCPCAAAHSTTRALYASYNGPLYQVMRQSDGETLDIGVVQPNASPVPDPGGYADAAAQDKFCADTVCWITKLYDQSGNENHLTQAPRGFFSGPAMGGFNNLPIADMAPVTIMGHKVYGIFIEPGMGLRWNDAKGTAVDDQAEGQYWVINGHHYNSGCCFDYGNGETDSRDDGDGTMETTYYGNAGAWYRGQPPGPWIMTDQENNLVGCVNPDPRDKFCADLPSITWRFVTATADGEPHHWRTMGGDAQQGDLQVMFDGPRIKNDRNSYDPMRKQGAVLLGNGGDNSNASQGTFYEAAMTAPGTFPSNEANQRIQANIVAAKYDVAPVTIAPASANDTPPGLQTFSPGSSQETTVAFTNTTGSAADNVELAVTTPEGWTATLKGTSDASKKFSDSVAPGEVVRATFTVTSGKSGFNGDLIGVATWKQASNGQDRREIAAEKVRNVSPIKINEFAIGTGSPENSTNSFIELFNSGSSPVDISGWTLTEHATQQPIFSTIDIPAGTTLSAGEFYLFGLSHSGLATSARAGDETLYLRSTTGMSVGDTIEIGEGSSKELRKIASVGSAAGAEPSRRRFFGGSGERGPTTLWQPLPDGPVVTVPVGSNNVPVTSVEGFEVGQKMGIGYGAEYPAVAHAIERYEVVTITEVGKPGTQAWLAGDAKAGDTNIKVSSVENITAGDKIRLDIDSVGHGIETVKVKSVGTAASRRPFDGPMPEEFQGTGLELETPLKFEHSANMPFSVRGTGISFEPATQFEHSSNEPVLPLGTGVTLDRPLEQDHEINAVVRDRNVTDAGYQGSSEPDQRFGGPALSSQGGTMVLRNDNGLVVDSLNYGGLIDPWAAEGYQAASGAGANGCSVRTPDAGGRGFGRFAPGGDSANISAGRYPDGADTDSNCEDFLLQTSTSLVLAASADDESIKVSSVANLAEGQELIVGMGENQEAVRIASVGTAGGTKLAADAEVGSTTLSIANAAGFETGQAITIGSEESREKVIIASIDRGRFRGFGRPGGGPRPITVNIAAPLQNAYSEGDEVSGSGIRLSTSLNKAHAAGAPVATSMPTPGKPNVYFRNVD</sequence>
<keyword evidence="3" id="KW-0732">Signal</keyword>
<dbReference type="Proteomes" id="UP001155241">
    <property type="component" value="Unassembled WGS sequence"/>
</dbReference>
<dbReference type="Gene3D" id="2.60.120.200">
    <property type="match status" value="1"/>
</dbReference>
<dbReference type="Pfam" id="PF10633">
    <property type="entry name" value="NPCBM_assoc"/>
    <property type="match status" value="1"/>
</dbReference>
<dbReference type="SUPFAM" id="SSF74853">
    <property type="entry name" value="Lamin A/C globular tail domain"/>
    <property type="match status" value="1"/>
</dbReference>
<dbReference type="SUPFAM" id="SSF49899">
    <property type="entry name" value="Concanavalin A-like lectins/glucanases"/>
    <property type="match status" value="1"/>
</dbReference>
<dbReference type="PANTHER" id="PTHR39447:SF2">
    <property type="entry name" value="ALPHA-L-ARABINOFURANOSIDASE B"/>
    <property type="match status" value="1"/>
</dbReference>
<evidence type="ECO:0000313" key="5">
    <source>
        <dbReference type="EMBL" id="MCO6044045.1"/>
    </source>
</evidence>
<feature type="chain" id="PRO_5040963677" evidence="3">
    <location>
        <begin position="21"/>
        <end position="1117"/>
    </location>
</feature>
<comment type="caution">
    <text evidence="5">The sequence shown here is derived from an EMBL/GenBank/DDBJ whole genome shotgun (WGS) entry which is preliminary data.</text>
</comment>
<dbReference type="GO" id="GO:0046556">
    <property type="term" value="F:alpha-L-arabinofuranosidase activity"/>
    <property type="evidence" value="ECO:0007669"/>
    <property type="project" value="InterPro"/>
</dbReference>
<dbReference type="InterPro" id="IPR015289">
    <property type="entry name" value="A-L-arabinofuranosidase_B_cat"/>
</dbReference>
<feature type="disulfide bond" evidence="2">
    <location>
        <begin position="207"/>
        <end position="208"/>
    </location>
</feature>
<name>A0A9X2F811_9BACT</name>
<keyword evidence="6" id="KW-1185">Reference proteome</keyword>
<dbReference type="GO" id="GO:0045490">
    <property type="term" value="P:pectin catabolic process"/>
    <property type="evidence" value="ECO:0007669"/>
    <property type="project" value="TreeGrafter"/>
</dbReference>
<evidence type="ECO:0000256" key="3">
    <source>
        <dbReference type="SAM" id="SignalP"/>
    </source>
</evidence>
<feature type="disulfide bond" evidence="2">
    <location>
        <begin position="44"/>
        <end position="54"/>
    </location>
</feature>
<dbReference type="Pfam" id="PF00932">
    <property type="entry name" value="LTD"/>
    <property type="match status" value="1"/>
</dbReference>
<feature type="active site" description="Nucleophile" evidence="1">
    <location>
        <position position="252"/>
    </location>
</feature>
<dbReference type="GO" id="GO:0031221">
    <property type="term" value="P:arabinan metabolic process"/>
    <property type="evidence" value="ECO:0007669"/>
    <property type="project" value="InterPro"/>
</dbReference>
<keyword evidence="2" id="KW-1015">Disulfide bond</keyword>
<evidence type="ECO:0000256" key="2">
    <source>
        <dbReference type="PIRSR" id="PIRSR638964-3"/>
    </source>
</evidence>
<dbReference type="PANTHER" id="PTHR39447">
    <property type="entry name" value="ALPHA-L-ARABINOFURANOSIDASE B"/>
    <property type="match status" value="1"/>
</dbReference>
<dbReference type="RefSeq" id="WP_252852149.1">
    <property type="nucleotide sequence ID" value="NZ_JAMXLR010000029.1"/>
</dbReference>
<organism evidence="5 6">
    <name type="scientific">Aeoliella straminimaris</name>
    <dbReference type="NCBI Taxonomy" id="2954799"/>
    <lineage>
        <taxon>Bacteria</taxon>
        <taxon>Pseudomonadati</taxon>
        <taxon>Planctomycetota</taxon>
        <taxon>Planctomycetia</taxon>
        <taxon>Pirellulales</taxon>
        <taxon>Lacipirellulaceae</taxon>
        <taxon>Aeoliella</taxon>
    </lineage>
</organism>
<dbReference type="InterPro" id="IPR013320">
    <property type="entry name" value="ConA-like_dom_sf"/>
</dbReference>